<proteinExistence type="predicted"/>
<sequence>AVGCVCPGQACVQMGAGAFVSACMKAVGMTVGLGGADGGRACVHTPALRRTSPRGGLTSRL</sequence>
<gene>
    <name evidence="1" type="ORF">FIBSPDRAFT_862576</name>
</gene>
<evidence type="ECO:0000313" key="1">
    <source>
        <dbReference type="EMBL" id="KZP19439.1"/>
    </source>
</evidence>
<dbReference type="EMBL" id="KV417563">
    <property type="protein sequence ID" value="KZP19439.1"/>
    <property type="molecule type" value="Genomic_DNA"/>
</dbReference>
<dbReference type="Proteomes" id="UP000076532">
    <property type="component" value="Unassembled WGS sequence"/>
</dbReference>
<keyword evidence="2" id="KW-1185">Reference proteome</keyword>
<accession>A0A166I118</accession>
<reference evidence="1 2" key="1">
    <citation type="journal article" date="2016" name="Mol. Biol. Evol.">
        <title>Comparative Genomics of Early-Diverging Mushroom-Forming Fungi Provides Insights into the Origins of Lignocellulose Decay Capabilities.</title>
        <authorList>
            <person name="Nagy L.G."/>
            <person name="Riley R."/>
            <person name="Tritt A."/>
            <person name="Adam C."/>
            <person name="Daum C."/>
            <person name="Floudas D."/>
            <person name="Sun H."/>
            <person name="Yadav J.S."/>
            <person name="Pangilinan J."/>
            <person name="Larsson K.H."/>
            <person name="Matsuura K."/>
            <person name="Barry K."/>
            <person name="Labutti K."/>
            <person name="Kuo R."/>
            <person name="Ohm R.A."/>
            <person name="Bhattacharya S.S."/>
            <person name="Shirouzu T."/>
            <person name="Yoshinaga Y."/>
            <person name="Martin F.M."/>
            <person name="Grigoriev I.V."/>
            <person name="Hibbett D.S."/>
        </authorList>
    </citation>
    <scope>NUCLEOTIDE SEQUENCE [LARGE SCALE GENOMIC DNA]</scope>
    <source>
        <strain evidence="1 2">CBS 109695</strain>
    </source>
</reference>
<dbReference type="AlphaFoldDB" id="A0A166I118"/>
<name>A0A166I118_9AGAM</name>
<feature type="non-terminal residue" evidence="1">
    <location>
        <position position="1"/>
    </location>
</feature>
<protein>
    <submittedName>
        <fullName evidence="1">Uncharacterized protein</fullName>
    </submittedName>
</protein>
<organism evidence="1 2">
    <name type="scientific">Athelia psychrophila</name>
    <dbReference type="NCBI Taxonomy" id="1759441"/>
    <lineage>
        <taxon>Eukaryota</taxon>
        <taxon>Fungi</taxon>
        <taxon>Dikarya</taxon>
        <taxon>Basidiomycota</taxon>
        <taxon>Agaricomycotina</taxon>
        <taxon>Agaricomycetes</taxon>
        <taxon>Agaricomycetidae</taxon>
        <taxon>Atheliales</taxon>
        <taxon>Atheliaceae</taxon>
        <taxon>Athelia</taxon>
    </lineage>
</organism>
<evidence type="ECO:0000313" key="2">
    <source>
        <dbReference type="Proteomes" id="UP000076532"/>
    </source>
</evidence>